<dbReference type="PROSITE" id="PS01098">
    <property type="entry name" value="LIPASE_GDSL_SER"/>
    <property type="match status" value="3"/>
</dbReference>
<feature type="transmembrane region" description="Helical" evidence="2">
    <location>
        <begin position="12"/>
        <end position="34"/>
    </location>
</feature>
<reference evidence="3 4" key="1">
    <citation type="submission" date="2022-03" db="EMBL/GenBank/DDBJ databases">
        <authorList>
            <person name="Macdonald S."/>
            <person name="Ahmed S."/>
            <person name="Newling K."/>
        </authorList>
    </citation>
    <scope>NUCLEOTIDE SEQUENCE [LARGE SCALE GENOMIC DNA]</scope>
</reference>
<gene>
    <name evidence="3" type="ORF">ERUC_LOCUS38757</name>
</gene>
<dbReference type="Proteomes" id="UP001642260">
    <property type="component" value="Unassembled WGS sequence"/>
</dbReference>
<dbReference type="FunFam" id="3.40.50.1110:FF:000003">
    <property type="entry name" value="GDSL esterase/lipase APG"/>
    <property type="match status" value="3"/>
</dbReference>
<dbReference type="InterPro" id="IPR001087">
    <property type="entry name" value="GDSL"/>
</dbReference>
<dbReference type="InterPro" id="IPR035669">
    <property type="entry name" value="SGNH_plant_lipase-like"/>
</dbReference>
<accession>A0ABC8LRQ8</accession>
<keyword evidence="2" id="KW-0472">Membrane</keyword>
<dbReference type="InterPro" id="IPR008265">
    <property type="entry name" value="Lipase_GDSL_AS"/>
</dbReference>
<keyword evidence="2" id="KW-0812">Transmembrane</keyword>
<evidence type="ECO:0000256" key="2">
    <source>
        <dbReference type="SAM" id="Phobius"/>
    </source>
</evidence>
<dbReference type="AlphaFoldDB" id="A0ABC8LRQ8"/>
<keyword evidence="4" id="KW-1185">Reference proteome</keyword>
<dbReference type="InterPro" id="IPR036514">
    <property type="entry name" value="SGNH_hydro_sf"/>
</dbReference>
<comment type="caution">
    <text evidence="3">The sequence shown here is derived from an EMBL/GenBank/DDBJ whole genome shotgun (WGS) entry which is preliminary data.</text>
</comment>
<dbReference type="InterPro" id="IPR050592">
    <property type="entry name" value="GDSL_lipolytic_enzyme"/>
</dbReference>
<evidence type="ECO:0008006" key="5">
    <source>
        <dbReference type="Google" id="ProtNLM"/>
    </source>
</evidence>
<comment type="similarity">
    <text evidence="1">Belongs to the 'GDSL' lipolytic enzyme family.</text>
</comment>
<dbReference type="SUPFAM" id="SSF52266">
    <property type="entry name" value="SGNH hydrolase"/>
    <property type="match status" value="1"/>
</dbReference>
<proteinExistence type="inferred from homology"/>
<sequence>MEPHRSVHYNLISYIFLSSSSTLFWCSFFLVLLFTTTTNALVKLPEDKTIPAVIVFGDSIVDAGNNDDMITEARCNYPPYGIDFDGGVPTGRFSNGKVPTDILAEELGIKPNIPAYRDPNLKPEDLLTGVTFASGGAGYVPLTTQIAGGIPLSQQLKYFEEYIEKLNGMVGEERTKFILKNSMFVVICGSNDIANDFFGLPSVRLQYTVDSFTALMADNARSFAMSLYGYGARRILMFGAPPIGCVPSQRTVAGGPTRDCVVRFNDASKLFNTKLSANMDVLSRTLLDSTLIYIDIYSPLLDLILNPRQYGFKVSNLGCCGTGLIEVTALCNNYTAAVCPIRSDYVFWDSFHPTERSYRIIVAKLLDKYLHTLIAFGDSIVDTGNNNNVKTVVKCDFQPYGINFQGGVPTGRFCDGRVPADLIAEELGIKSVVPAYLDPSLKPEDLLTGVSFASGGSGYDPLTPKLVAVISLEEQLKYFEEYIERVKNVVGEERKRFILANSLFLLVAGSDDIANTYYVLRARPHYDADSYTTLMATSATNFVNKLYEYGVRRMAVFGAPPLGCVPSQRTLAGGLLRECAENYNEAAKLFNSKISKKLDLLHKTLPGIKPVYINIYDPLLDIIQSPEKYGFGVSNKGCCGTGVIEVAVLCNKITSSVCPDVSSHVFWDSYHPTEKTYKVLVSLLISKFVNHMKDNTSWSCSCYFLTLCLLSVLVLTETVVAIKLPANLTIPALIAFGDSIVDTGNNNNIKSVAKCNFQPYGINFQGGVPTGRFCDGRVPTDLIAEELGIKSLVPAYLDPSLKPDDLLTGVSLASGGSGYDPLTPKLVAVISLEEQLNYFEEYIEKVKNIVGEERKDFILANSLFLLVAGSNDIANTYYVLRARPLYDVDSYTTLMANSTTDIVTKLYGYGVRRIAVFGAPPLGCLPSQRTLAGGLLRECAENYNDAAKLFNSKISTKLDLLHKTLPGIKPVYINVYDPLLDIIQSPAKYGFGVSNRGCCGTGLIEVAVLCNNITSSVCPDVSSHVFWDSYHPTEKTYKVVVSRLISKLVDNFV</sequence>
<protein>
    <recommendedName>
        <fullName evidence="5">GDSL esterase/lipase EXL3</fullName>
    </recommendedName>
</protein>
<dbReference type="PANTHER" id="PTHR45642">
    <property type="entry name" value="GDSL ESTERASE/LIPASE EXL3"/>
    <property type="match status" value="1"/>
</dbReference>
<evidence type="ECO:0000313" key="3">
    <source>
        <dbReference type="EMBL" id="CAH8386274.1"/>
    </source>
</evidence>
<dbReference type="Gene3D" id="3.40.50.1110">
    <property type="entry name" value="SGNH hydrolase"/>
    <property type="match status" value="3"/>
</dbReference>
<dbReference type="EMBL" id="CAKOAT010707375">
    <property type="protein sequence ID" value="CAH8386274.1"/>
    <property type="molecule type" value="Genomic_DNA"/>
</dbReference>
<dbReference type="Pfam" id="PF00657">
    <property type="entry name" value="Lipase_GDSL"/>
    <property type="match status" value="3"/>
</dbReference>
<evidence type="ECO:0000313" key="4">
    <source>
        <dbReference type="Proteomes" id="UP001642260"/>
    </source>
</evidence>
<dbReference type="PANTHER" id="PTHR45642:SF150">
    <property type="entry name" value="GDSL ESTERASE_LIPASE EXL3"/>
    <property type="match status" value="1"/>
</dbReference>
<organism evidence="3 4">
    <name type="scientific">Eruca vesicaria subsp. sativa</name>
    <name type="common">Garden rocket</name>
    <name type="synonym">Eruca sativa</name>
    <dbReference type="NCBI Taxonomy" id="29727"/>
    <lineage>
        <taxon>Eukaryota</taxon>
        <taxon>Viridiplantae</taxon>
        <taxon>Streptophyta</taxon>
        <taxon>Embryophyta</taxon>
        <taxon>Tracheophyta</taxon>
        <taxon>Spermatophyta</taxon>
        <taxon>Magnoliopsida</taxon>
        <taxon>eudicotyledons</taxon>
        <taxon>Gunneridae</taxon>
        <taxon>Pentapetalae</taxon>
        <taxon>rosids</taxon>
        <taxon>malvids</taxon>
        <taxon>Brassicales</taxon>
        <taxon>Brassicaceae</taxon>
        <taxon>Brassiceae</taxon>
        <taxon>Eruca</taxon>
    </lineage>
</organism>
<evidence type="ECO:0000256" key="1">
    <source>
        <dbReference type="ARBA" id="ARBA00008668"/>
    </source>
</evidence>
<name>A0ABC8LRQ8_ERUVS</name>
<dbReference type="CDD" id="cd01837">
    <property type="entry name" value="SGNH_plant_lipase_like"/>
    <property type="match status" value="3"/>
</dbReference>
<keyword evidence="2" id="KW-1133">Transmembrane helix</keyword>